<evidence type="ECO:0000313" key="2">
    <source>
        <dbReference type="EMBL" id="MCZ4586470.1"/>
    </source>
</evidence>
<dbReference type="GO" id="GO:0016301">
    <property type="term" value="F:kinase activity"/>
    <property type="evidence" value="ECO:0007669"/>
    <property type="project" value="InterPro"/>
</dbReference>
<dbReference type="InterPro" id="IPR053737">
    <property type="entry name" value="Type_II_TA_Toxin"/>
</dbReference>
<reference evidence="3" key="2">
    <citation type="submission" date="2023-07" db="EMBL/GenBank/DDBJ databases">
        <title>Genomic analysis of Rhodococcus opacus VOC-14 with glycol ethers degradation activity.</title>
        <authorList>
            <person name="Narkevich D.A."/>
            <person name="Hlushen A.M."/>
            <person name="Akhremchuk A.E."/>
            <person name="Sikolenko M.A."/>
            <person name="Valentovich L.N."/>
        </authorList>
    </citation>
    <scope>NUCLEOTIDE SEQUENCE</scope>
    <source>
        <strain evidence="3">VOC-14</strain>
    </source>
</reference>
<dbReference type="NCBIfam" id="TIGR01550">
    <property type="entry name" value="DOC_P1"/>
    <property type="match status" value="1"/>
</dbReference>
<evidence type="ECO:0000259" key="1">
    <source>
        <dbReference type="PROSITE" id="PS51459"/>
    </source>
</evidence>
<dbReference type="PANTHER" id="PTHR39426:SF1">
    <property type="entry name" value="HOMOLOGY TO DEATH-ON-CURING PROTEIN OF PHAGE P1"/>
    <property type="match status" value="1"/>
</dbReference>
<dbReference type="EMBL" id="JAPWIS010000012">
    <property type="protein sequence ID" value="MCZ4586470.1"/>
    <property type="molecule type" value="Genomic_DNA"/>
</dbReference>
<dbReference type="Pfam" id="PF02661">
    <property type="entry name" value="Fic"/>
    <property type="match status" value="1"/>
</dbReference>
<sequence>MIETNRKLTKSNHAVLDQGKLEGALGRPMHTFGGDLLYPTLLGRAGALLDALVSAHAFRDGNKRTAWLSVNIYLNAFGSHIEVAKPEAADFVEAVALHEYDVPKIALWFSDRLA</sequence>
<name>A0AAX3YAA9_RHOOP</name>
<protein>
    <submittedName>
        <fullName evidence="3">Type II toxin-antitoxin system death-on-curing family toxin</fullName>
    </submittedName>
</protein>
<organism evidence="3 5">
    <name type="scientific">Rhodococcus opacus</name>
    <name type="common">Nocardia opaca</name>
    <dbReference type="NCBI Taxonomy" id="37919"/>
    <lineage>
        <taxon>Bacteria</taxon>
        <taxon>Bacillati</taxon>
        <taxon>Actinomycetota</taxon>
        <taxon>Actinomycetes</taxon>
        <taxon>Mycobacteriales</taxon>
        <taxon>Nocardiaceae</taxon>
        <taxon>Rhodococcus</taxon>
    </lineage>
</organism>
<keyword evidence="4" id="KW-1185">Reference proteome</keyword>
<gene>
    <name evidence="2" type="ORF">O4328_22775</name>
    <name evidence="3" type="ORF">Q5707_24425</name>
</gene>
<evidence type="ECO:0000313" key="4">
    <source>
        <dbReference type="Proteomes" id="UP001066327"/>
    </source>
</evidence>
<dbReference type="PROSITE" id="PS51459">
    <property type="entry name" value="FIDO"/>
    <property type="match status" value="1"/>
</dbReference>
<evidence type="ECO:0000313" key="3">
    <source>
        <dbReference type="EMBL" id="WLF45038.1"/>
    </source>
</evidence>
<evidence type="ECO:0000313" key="5">
    <source>
        <dbReference type="Proteomes" id="UP001231166"/>
    </source>
</evidence>
<reference evidence="2" key="1">
    <citation type="submission" date="2022-12" db="EMBL/GenBank/DDBJ databases">
        <authorList>
            <person name="Krivoruchko A.V."/>
            <person name="Elkin A."/>
        </authorList>
    </citation>
    <scope>NUCLEOTIDE SEQUENCE</scope>
    <source>
        <strain evidence="2">IEGM 249</strain>
    </source>
</reference>
<dbReference type="EMBL" id="CP130953">
    <property type="protein sequence ID" value="WLF45038.1"/>
    <property type="molecule type" value="Genomic_DNA"/>
</dbReference>
<feature type="domain" description="Fido" evidence="1">
    <location>
        <begin position="1"/>
        <end position="111"/>
    </location>
</feature>
<dbReference type="Gene3D" id="1.20.120.1870">
    <property type="entry name" value="Fic/DOC protein, Fido domain"/>
    <property type="match status" value="1"/>
</dbReference>
<dbReference type="InterPro" id="IPR006440">
    <property type="entry name" value="Doc"/>
</dbReference>
<dbReference type="Proteomes" id="UP001066327">
    <property type="component" value="Unassembled WGS sequence"/>
</dbReference>
<dbReference type="InterPro" id="IPR003812">
    <property type="entry name" value="Fido"/>
</dbReference>
<dbReference type="PANTHER" id="PTHR39426">
    <property type="entry name" value="HOMOLOGY TO DEATH-ON-CURING PROTEIN OF PHAGE P1"/>
    <property type="match status" value="1"/>
</dbReference>
<dbReference type="RefSeq" id="WP_269591653.1">
    <property type="nucleotide sequence ID" value="NZ_CP130953.1"/>
</dbReference>
<proteinExistence type="predicted"/>
<dbReference type="AlphaFoldDB" id="A0AAX3YAA9"/>
<accession>A0AAX3YAA9</accession>
<dbReference type="SUPFAM" id="SSF140931">
    <property type="entry name" value="Fic-like"/>
    <property type="match status" value="1"/>
</dbReference>
<dbReference type="InterPro" id="IPR036597">
    <property type="entry name" value="Fido-like_dom_sf"/>
</dbReference>
<dbReference type="Proteomes" id="UP001231166">
    <property type="component" value="Chromosome"/>
</dbReference>